<dbReference type="EMBL" id="QAPG01000124">
    <property type="protein sequence ID" value="TDZ30615.1"/>
    <property type="molecule type" value="Genomic_DNA"/>
</dbReference>
<keyword evidence="8 9" id="KW-0624">Polysaccharide degradation</keyword>
<dbReference type="GO" id="GO:0030245">
    <property type="term" value="P:cellulose catabolic process"/>
    <property type="evidence" value="ECO:0007669"/>
    <property type="project" value="UniProtKB-KW"/>
</dbReference>
<protein>
    <recommendedName>
        <fullName evidence="9">Glucanase</fullName>
        <ecNumber evidence="9">3.2.1.-</ecNumber>
    </recommendedName>
</protein>
<keyword evidence="4 9" id="KW-0136">Cellulose degradation</keyword>
<organism evidence="11 12">
    <name type="scientific">Colletotrichum spinosum</name>
    <dbReference type="NCBI Taxonomy" id="1347390"/>
    <lineage>
        <taxon>Eukaryota</taxon>
        <taxon>Fungi</taxon>
        <taxon>Dikarya</taxon>
        <taxon>Ascomycota</taxon>
        <taxon>Pezizomycotina</taxon>
        <taxon>Sordariomycetes</taxon>
        <taxon>Hypocreomycetidae</taxon>
        <taxon>Glomerellales</taxon>
        <taxon>Glomerellaceae</taxon>
        <taxon>Colletotrichum</taxon>
        <taxon>Colletotrichum orbiculare species complex</taxon>
    </lineage>
</organism>
<comment type="similarity">
    <text evidence="2 9">Belongs to the glycosyl hydrolase 7 (cellulase C) family.</text>
</comment>
<dbReference type="CDD" id="cd07999">
    <property type="entry name" value="GH7_CBH_EG"/>
    <property type="match status" value="1"/>
</dbReference>
<sequence>MALSILSTSLLLASLVAGQTPGNLTDNHPKLETYRCTVKEGCVKKINYIVADSSQHDIKTSSGVSCLTGNNPPNATACTTAEECAKNCIINGISDYATKGVTTSGSDIRMQILKDGEKVSPRVYLLEENKQRYEMLHLTGAEFTFDVDMVKLPCGMNSALYLSEMLPDGGKSTSALSKAGPAYGAGYCDAQCFKTSFINGVGNIDDKGSCCNELDIWEANSRATHIAPHPCSKGGLYQCMGDECEKTGVCDKSGCSWNHYKTGGNMTTFYGRGSNFRVDTTKKFTVVTQFPAHNGKLKELRRMYVQDGKVVLNNVVNLADVPRQNFMNDDYCDATGAGDFLRLGGMTQMGEAMTRGMVLALSIWWDDATYMEWLDQGKAGPCSATEGNPINIVGVEPNPEVTFSNIRFGEINSTMSLKAYSK</sequence>
<feature type="signal peptide" evidence="10">
    <location>
        <begin position="1"/>
        <end position="18"/>
    </location>
</feature>
<name>A0A4R8Q606_9PEZI</name>
<dbReference type="InterPro" id="IPR013320">
    <property type="entry name" value="ConA-like_dom_sf"/>
</dbReference>
<comment type="catalytic activity">
    <reaction evidence="1">
        <text>Endohydrolysis of (1-&gt;4)-beta-D-glucosidic linkages in cellulose, lichenin and cereal beta-D-glucans.</text>
        <dbReference type="EC" id="3.2.1.4"/>
    </reaction>
</comment>
<keyword evidence="10" id="KW-0732">Signal</keyword>
<keyword evidence="7 9" id="KW-0326">Glycosidase</keyword>
<dbReference type="EC" id="3.2.1.-" evidence="9"/>
<keyword evidence="5" id="KW-0325">Glycoprotein</keyword>
<proteinExistence type="inferred from homology"/>
<evidence type="ECO:0000256" key="5">
    <source>
        <dbReference type="ARBA" id="ARBA00023180"/>
    </source>
</evidence>
<gene>
    <name evidence="11" type="primary">GUNC</name>
    <name evidence="11" type="ORF">C8035_v002066</name>
</gene>
<dbReference type="InterPro" id="IPR037019">
    <property type="entry name" value="Glyco_hydro_7_sf"/>
</dbReference>
<evidence type="ECO:0000256" key="9">
    <source>
        <dbReference type="RuleBase" id="RU361164"/>
    </source>
</evidence>
<dbReference type="Proteomes" id="UP000295083">
    <property type="component" value="Unassembled WGS sequence"/>
</dbReference>
<evidence type="ECO:0000256" key="2">
    <source>
        <dbReference type="ARBA" id="ARBA00006044"/>
    </source>
</evidence>
<evidence type="ECO:0000256" key="10">
    <source>
        <dbReference type="SAM" id="SignalP"/>
    </source>
</evidence>
<accession>A0A4R8Q606</accession>
<evidence type="ECO:0000313" key="12">
    <source>
        <dbReference type="Proteomes" id="UP000295083"/>
    </source>
</evidence>
<comment type="caution">
    <text evidence="11">The sequence shown here is derived from an EMBL/GenBank/DDBJ whole genome shotgun (WGS) entry which is preliminary data.</text>
</comment>
<keyword evidence="3 9" id="KW-0378">Hydrolase</keyword>
<dbReference type="Gene3D" id="2.70.100.10">
    <property type="entry name" value="Glycoside hydrolase, family 7, domain"/>
    <property type="match status" value="1"/>
</dbReference>
<dbReference type="PANTHER" id="PTHR33753:SF1">
    <property type="entry name" value="ENDO-BETA-1,4-GLUCANASE CELB"/>
    <property type="match status" value="1"/>
</dbReference>
<reference evidence="11 12" key="1">
    <citation type="submission" date="2018-11" db="EMBL/GenBank/DDBJ databases">
        <title>Genome sequence and assembly of Colletotrichum spinosum.</title>
        <authorList>
            <person name="Gan P."/>
            <person name="Shirasu K."/>
        </authorList>
    </citation>
    <scope>NUCLEOTIDE SEQUENCE [LARGE SCALE GENOMIC DNA]</scope>
    <source>
        <strain evidence="11 12">CBS 515.97</strain>
    </source>
</reference>
<feature type="chain" id="PRO_5020633631" description="Glucanase" evidence="10">
    <location>
        <begin position="19"/>
        <end position="422"/>
    </location>
</feature>
<evidence type="ECO:0000256" key="4">
    <source>
        <dbReference type="ARBA" id="ARBA00023001"/>
    </source>
</evidence>
<evidence type="ECO:0000256" key="3">
    <source>
        <dbReference type="ARBA" id="ARBA00022801"/>
    </source>
</evidence>
<dbReference type="PANTHER" id="PTHR33753">
    <property type="entry name" value="1,4-BETA-D-GLUCAN CELLOBIOHYDROLASE B"/>
    <property type="match status" value="1"/>
</dbReference>
<evidence type="ECO:0000313" key="11">
    <source>
        <dbReference type="EMBL" id="TDZ30615.1"/>
    </source>
</evidence>
<evidence type="ECO:0000256" key="1">
    <source>
        <dbReference type="ARBA" id="ARBA00000966"/>
    </source>
</evidence>
<evidence type="ECO:0000256" key="6">
    <source>
        <dbReference type="ARBA" id="ARBA00023277"/>
    </source>
</evidence>
<dbReference type="SUPFAM" id="SSF49899">
    <property type="entry name" value="Concanavalin A-like lectins/glucanases"/>
    <property type="match status" value="1"/>
</dbReference>
<evidence type="ECO:0000256" key="7">
    <source>
        <dbReference type="ARBA" id="ARBA00023295"/>
    </source>
</evidence>
<dbReference type="InterPro" id="IPR001722">
    <property type="entry name" value="Glyco_hydro_7"/>
</dbReference>
<keyword evidence="12" id="KW-1185">Reference proteome</keyword>
<dbReference type="PRINTS" id="PR00734">
    <property type="entry name" value="GLHYDRLASE7"/>
</dbReference>
<dbReference type="AlphaFoldDB" id="A0A4R8Q606"/>
<evidence type="ECO:0000256" key="8">
    <source>
        <dbReference type="ARBA" id="ARBA00023326"/>
    </source>
</evidence>
<dbReference type="GO" id="GO:0008810">
    <property type="term" value="F:cellulase activity"/>
    <property type="evidence" value="ECO:0007669"/>
    <property type="project" value="UniProtKB-EC"/>
</dbReference>
<keyword evidence="6" id="KW-0119">Carbohydrate metabolism</keyword>
<dbReference type="Pfam" id="PF00840">
    <property type="entry name" value="Glyco_hydro_7"/>
    <property type="match status" value="1"/>
</dbReference>